<dbReference type="Gene3D" id="3.30.1330.10">
    <property type="entry name" value="PurM-like, N-terminal domain"/>
    <property type="match status" value="1"/>
</dbReference>
<dbReference type="InterPro" id="IPR004536">
    <property type="entry name" value="SPS/SelD"/>
</dbReference>
<accession>E6PEE5</accession>
<dbReference type="SUPFAM" id="SSF56042">
    <property type="entry name" value="PurM C-terminal domain-like"/>
    <property type="match status" value="1"/>
</dbReference>
<dbReference type="GO" id="GO:0005737">
    <property type="term" value="C:cytoplasm"/>
    <property type="evidence" value="ECO:0007669"/>
    <property type="project" value="TreeGrafter"/>
</dbReference>
<sequence length="313" mass="31717">MPPILDPKVLVGTASADDAGVYLLDDGHAIVSTLDFFTPIVDDPYDFGRIAAANALSDIYAMGATPLFALAIAAFPENMAPEIIGAILRGGVDSAAAAGIAIIGGHTIKDEEPKYGLAVTGIVHPERILRNNSGRAGDALILTKAIGTGILTTARRSDAIAPDALAPAVASMATLNRSAAECALRFDVSAMTDITGFGLLGHLHEMLGGELGARIDAQAVPLLPGALDLARENIVPGGTRTNLDAAIGDGTRFGDTVPAALQLVLADAQTSGGLLIAVAEREADALLAALHESALPAAARIGSLVRGAGIDVA</sequence>
<keyword evidence="4" id="KW-0547">Nucleotide-binding</keyword>
<evidence type="ECO:0000256" key="5">
    <source>
        <dbReference type="ARBA" id="ARBA00022777"/>
    </source>
</evidence>
<keyword evidence="5 11" id="KW-0418">Kinase</keyword>
<dbReference type="PANTHER" id="PTHR10256:SF0">
    <property type="entry name" value="INACTIVE SELENIDE, WATER DIKINASE-LIKE PROTEIN-RELATED"/>
    <property type="match status" value="1"/>
</dbReference>
<dbReference type="PANTHER" id="PTHR10256">
    <property type="entry name" value="SELENIDE, WATER DIKINASE"/>
    <property type="match status" value="1"/>
</dbReference>
<dbReference type="NCBIfam" id="TIGR00476">
    <property type="entry name" value="selD"/>
    <property type="match status" value="1"/>
</dbReference>
<evidence type="ECO:0000259" key="10">
    <source>
        <dbReference type="Pfam" id="PF02769"/>
    </source>
</evidence>
<dbReference type="Pfam" id="PF00586">
    <property type="entry name" value="AIRS"/>
    <property type="match status" value="1"/>
</dbReference>
<evidence type="ECO:0000256" key="4">
    <source>
        <dbReference type="ARBA" id="ARBA00022741"/>
    </source>
</evidence>
<dbReference type="NCBIfam" id="NF002098">
    <property type="entry name" value="PRK00943.1"/>
    <property type="match status" value="1"/>
</dbReference>
<dbReference type="GO" id="GO:0004756">
    <property type="term" value="F:selenide, water dikinase activity"/>
    <property type="evidence" value="ECO:0007669"/>
    <property type="project" value="UniProtKB-EC"/>
</dbReference>
<dbReference type="InterPro" id="IPR016188">
    <property type="entry name" value="PurM-like_N"/>
</dbReference>
<dbReference type="SUPFAM" id="SSF55326">
    <property type="entry name" value="PurM N-terminal domain-like"/>
    <property type="match status" value="1"/>
</dbReference>
<dbReference type="HAMAP" id="MF_00625">
    <property type="entry name" value="SelD"/>
    <property type="match status" value="1"/>
</dbReference>
<evidence type="ECO:0000256" key="6">
    <source>
        <dbReference type="ARBA" id="ARBA00022840"/>
    </source>
</evidence>
<evidence type="ECO:0000313" key="11">
    <source>
        <dbReference type="EMBL" id="CBH74830.1"/>
    </source>
</evidence>
<keyword evidence="7" id="KW-0460">Magnesium</keyword>
<dbReference type="InterPro" id="IPR036676">
    <property type="entry name" value="PurM-like_C_sf"/>
</dbReference>
<dbReference type="Gene3D" id="3.90.650.10">
    <property type="entry name" value="PurM-like C-terminal domain"/>
    <property type="match status" value="1"/>
</dbReference>
<keyword evidence="2 11" id="KW-0808">Transferase</keyword>
<dbReference type="InterPro" id="IPR036921">
    <property type="entry name" value="PurM-like_N_sf"/>
</dbReference>
<dbReference type="InterPro" id="IPR010918">
    <property type="entry name" value="PurM-like_C_dom"/>
</dbReference>
<dbReference type="GO" id="GO:0046872">
    <property type="term" value="F:metal ion binding"/>
    <property type="evidence" value="ECO:0007669"/>
    <property type="project" value="UniProtKB-KW"/>
</dbReference>
<comment type="caution">
    <text evidence="11">The sequence shown here is derived from an EMBL/GenBank/DDBJ whole genome shotgun (WGS) entry which is preliminary data.</text>
</comment>
<keyword evidence="6" id="KW-0067">ATP-binding</keyword>
<dbReference type="PIRSF" id="PIRSF036407">
    <property type="entry name" value="Selenphspht_syn"/>
    <property type="match status" value="1"/>
</dbReference>
<evidence type="ECO:0000256" key="3">
    <source>
        <dbReference type="ARBA" id="ARBA00022723"/>
    </source>
</evidence>
<dbReference type="CDD" id="cd02195">
    <property type="entry name" value="SelD"/>
    <property type="match status" value="1"/>
</dbReference>
<dbReference type="FunFam" id="3.30.1330.10:FF:000003">
    <property type="entry name" value="Selenide, water dikinase"/>
    <property type="match status" value="1"/>
</dbReference>
<evidence type="ECO:0000259" key="9">
    <source>
        <dbReference type="Pfam" id="PF00586"/>
    </source>
</evidence>
<comment type="similarity">
    <text evidence="1">Belongs to the selenophosphate synthase 1 family. Class I subfamily.</text>
</comment>
<proteinExistence type="inferred from homology"/>
<dbReference type="EC" id="2.7.9.3" evidence="11"/>
<organism evidence="11">
    <name type="scientific">mine drainage metagenome</name>
    <dbReference type="NCBI Taxonomy" id="410659"/>
    <lineage>
        <taxon>unclassified sequences</taxon>
        <taxon>metagenomes</taxon>
        <taxon>ecological metagenomes</taxon>
    </lineage>
</organism>
<dbReference type="EMBL" id="CABL01000004">
    <property type="protein sequence ID" value="CBH74830.1"/>
    <property type="molecule type" value="Genomic_DNA"/>
</dbReference>
<dbReference type="InterPro" id="IPR023061">
    <property type="entry name" value="SelD_I"/>
</dbReference>
<dbReference type="GO" id="GO:0016260">
    <property type="term" value="P:selenocysteine biosynthetic process"/>
    <property type="evidence" value="ECO:0007669"/>
    <property type="project" value="InterPro"/>
</dbReference>
<name>E6PEE5_9ZZZZ</name>
<keyword evidence="3" id="KW-0479">Metal-binding</keyword>
<evidence type="ECO:0000256" key="1">
    <source>
        <dbReference type="ARBA" id="ARBA00008026"/>
    </source>
</evidence>
<evidence type="ECO:0000256" key="2">
    <source>
        <dbReference type="ARBA" id="ARBA00022679"/>
    </source>
</evidence>
<feature type="domain" description="PurM-like N-terminal" evidence="9">
    <location>
        <begin position="17"/>
        <end position="123"/>
    </location>
</feature>
<evidence type="ECO:0000256" key="7">
    <source>
        <dbReference type="ARBA" id="ARBA00022842"/>
    </source>
</evidence>
<dbReference type="Pfam" id="PF02769">
    <property type="entry name" value="AIRS_C"/>
    <property type="match status" value="1"/>
</dbReference>
<feature type="domain" description="PurM-like C-terminal" evidence="10">
    <location>
        <begin position="135"/>
        <end position="310"/>
    </location>
</feature>
<keyword evidence="8" id="KW-0711">Selenium</keyword>
<gene>
    <name evidence="11" type="primary">selD</name>
    <name evidence="11" type="ORF">CARN1_0364</name>
</gene>
<reference evidence="11" key="1">
    <citation type="submission" date="2009-10" db="EMBL/GenBank/DDBJ databases">
        <title>Diversity of trophic interactions inside an arsenic-rich microbial ecosystem.</title>
        <authorList>
            <person name="Bertin P.N."/>
            <person name="Heinrich-Salmeron A."/>
            <person name="Pelletier E."/>
            <person name="Goulhen-Chollet F."/>
            <person name="Arsene-Ploetze F."/>
            <person name="Gallien S."/>
            <person name="Calteau A."/>
            <person name="Vallenet D."/>
            <person name="Casiot C."/>
            <person name="Chane-Woon-Ming B."/>
            <person name="Giloteaux L."/>
            <person name="Barakat M."/>
            <person name="Bonnefoy V."/>
            <person name="Bruneel O."/>
            <person name="Chandler M."/>
            <person name="Cleiss J."/>
            <person name="Duran R."/>
            <person name="Elbaz-Poulichet F."/>
            <person name="Fonknechten N."/>
            <person name="Lauga B."/>
            <person name="Mornico D."/>
            <person name="Ortet P."/>
            <person name="Schaeffer C."/>
            <person name="Siguier P."/>
            <person name="Alexander Thil Smith A."/>
            <person name="Van Dorsselaer A."/>
            <person name="Weissenbach J."/>
            <person name="Medigue C."/>
            <person name="Le Paslier D."/>
        </authorList>
    </citation>
    <scope>NUCLEOTIDE SEQUENCE</scope>
</reference>
<protein>
    <submittedName>
        <fullName evidence="11">Selenide, water dikinase (Selenophosphate synthetase) (Selenium donor protein)</fullName>
        <ecNumber evidence="11">2.7.9.3</ecNumber>
    </submittedName>
</protein>
<dbReference type="GO" id="GO:0005524">
    <property type="term" value="F:ATP binding"/>
    <property type="evidence" value="ECO:0007669"/>
    <property type="project" value="UniProtKB-KW"/>
</dbReference>
<evidence type="ECO:0000256" key="8">
    <source>
        <dbReference type="ARBA" id="ARBA00023266"/>
    </source>
</evidence>
<dbReference type="AlphaFoldDB" id="E6PEE5"/>